<dbReference type="Proteomes" id="UP001623232">
    <property type="component" value="Chromosome"/>
</dbReference>
<dbReference type="EC" id="3.1.2.-" evidence="1"/>
<dbReference type="PANTHER" id="PTHR12475">
    <property type="match status" value="1"/>
</dbReference>
<dbReference type="CDD" id="cd00586">
    <property type="entry name" value="4HBT"/>
    <property type="match status" value="1"/>
</dbReference>
<accession>A0ABZ2XSS3</accession>
<dbReference type="Gene3D" id="3.10.129.10">
    <property type="entry name" value="Hotdog Thioesterase"/>
    <property type="match status" value="1"/>
</dbReference>
<proteinExistence type="predicted"/>
<dbReference type="InterPro" id="IPR051490">
    <property type="entry name" value="THEM6_lcsJ_thioesterase"/>
</dbReference>
<keyword evidence="1" id="KW-0378">Hydrolase</keyword>
<protein>
    <submittedName>
        <fullName evidence="1">Acyl-CoA thioesterase</fullName>
        <ecNumber evidence="1">3.1.2.-</ecNumber>
    </submittedName>
</protein>
<organism evidence="1 2">
    <name type="scientific">Aliisedimentitalea scapharcae</name>
    <dbReference type="NCBI Taxonomy" id="1524259"/>
    <lineage>
        <taxon>Bacteria</taxon>
        <taxon>Pseudomonadati</taxon>
        <taxon>Pseudomonadota</taxon>
        <taxon>Alphaproteobacteria</taxon>
        <taxon>Rhodobacterales</taxon>
        <taxon>Roseobacteraceae</taxon>
        <taxon>Aliisedimentitalea</taxon>
    </lineage>
</organism>
<dbReference type="RefSeq" id="WP_406646350.1">
    <property type="nucleotide sequence ID" value="NZ_CP123584.1"/>
</dbReference>
<reference evidence="1 2" key="1">
    <citation type="submission" date="2023-04" db="EMBL/GenBank/DDBJ databases">
        <title>Complete genome sequence of Alisedimentitalea scapharcae.</title>
        <authorList>
            <person name="Rong J.-C."/>
            <person name="Yi M.-L."/>
            <person name="Zhao Q."/>
        </authorList>
    </citation>
    <scope>NUCLEOTIDE SEQUENCE [LARGE SCALE GENOMIC DNA]</scope>
    <source>
        <strain evidence="1 2">KCTC 42119</strain>
    </source>
</reference>
<dbReference type="InterPro" id="IPR029069">
    <property type="entry name" value="HotDog_dom_sf"/>
</dbReference>
<gene>
    <name evidence="1" type="ORF">QEZ52_19570</name>
</gene>
<evidence type="ECO:0000313" key="2">
    <source>
        <dbReference type="Proteomes" id="UP001623232"/>
    </source>
</evidence>
<dbReference type="PANTHER" id="PTHR12475:SF4">
    <property type="entry name" value="PROTEIN THEM6"/>
    <property type="match status" value="1"/>
</dbReference>
<dbReference type="EMBL" id="CP123584">
    <property type="protein sequence ID" value="WZK88768.1"/>
    <property type="molecule type" value="Genomic_DNA"/>
</dbReference>
<evidence type="ECO:0000313" key="1">
    <source>
        <dbReference type="EMBL" id="WZK88768.1"/>
    </source>
</evidence>
<dbReference type="SUPFAM" id="SSF54637">
    <property type="entry name" value="Thioesterase/thiol ester dehydrase-isomerase"/>
    <property type="match status" value="1"/>
</dbReference>
<keyword evidence="2" id="KW-1185">Reference proteome</keyword>
<dbReference type="Pfam" id="PF13279">
    <property type="entry name" value="4HBT_2"/>
    <property type="match status" value="1"/>
</dbReference>
<dbReference type="GO" id="GO:0016787">
    <property type="term" value="F:hydrolase activity"/>
    <property type="evidence" value="ECO:0007669"/>
    <property type="project" value="UniProtKB-KW"/>
</dbReference>
<sequence>MFPIVRLIKDLLVARRMPPLELTDTHVSRHICWPWDLDIWLELNNGRAMTLYDLGRSMNAQRVGLIGAISRRRWGMTMAGSTVRFRRRIRGFERFEMRSRAVCWDDKFIYLEQSMWKKNGECASHVMFRSAVTNSKGIVPPVKVLAEMGHPDAISPPMPGWIAAWVQADAARPWPPMQHGMAQERLA</sequence>
<name>A0ABZ2XSS3_9RHOB</name>